<dbReference type="Pfam" id="PF00106">
    <property type="entry name" value="adh_short"/>
    <property type="match status" value="1"/>
</dbReference>
<reference evidence="3 4" key="1">
    <citation type="submission" date="2023-10" db="EMBL/GenBank/DDBJ databases">
        <title>Screening of Alkalihalobacillus lindianensis BZ-TG-R113 and Its Alleviation of Salt Stress on Rapeseed Growth.</title>
        <authorList>
            <person name="Zhao B."/>
            <person name="Guo T."/>
        </authorList>
    </citation>
    <scope>NUCLEOTIDE SEQUENCE [LARGE SCALE GENOMIC DNA]</scope>
    <source>
        <strain evidence="3 4">BZ-TG-R113</strain>
    </source>
</reference>
<comment type="caution">
    <text evidence="3">The sequence shown here is derived from an EMBL/GenBank/DDBJ whole genome shotgun (WGS) entry which is preliminary data.</text>
</comment>
<dbReference type="PRINTS" id="PR00081">
    <property type="entry name" value="GDHRDH"/>
</dbReference>
<gene>
    <name evidence="3" type="ORF">RYX56_04410</name>
</gene>
<evidence type="ECO:0000313" key="4">
    <source>
        <dbReference type="Proteomes" id="UP001287282"/>
    </source>
</evidence>
<accession>A0ABU3X6T8</accession>
<sequence length="279" mass="32005">MSKIVVITGVNSGIGRAAAYKFAELDYEVVMACRRMERSRQVQEEIIQVTNNRQVHLMHVDMSSFCSIQEFCKDYKARFNKLDILIHNTAYFNHGAQHQLNADNIELTFATNVVGPYLMNEWLRDALSRAGEPVILHASSNIVKHFFDPKKNLQFEHLKGEWSASEPFSVYKQYCESKMALVMLTFYLAEKYKEDGIRVNALQINGARMSPETLNKFTLKWRLAARAQNLFFPPPEKMAKCYVDICTSPRFRDVTGSLMNDKLETMVRAEQEPSALQAG</sequence>
<dbReference type="Proteomes" id="UP001287282">
    <property type="component" value="Unassembled WGS sequence"/>
</dbReference>
<dbReference type="PANTHER" id="PTHR24320">
    <property type="entry name" value="RETINOL DEHYDROGENASE"/>
    <property type="match status" value="1"/>
</dbReference>
<keyword evidence="2" id="KW-0560">Oxidoreductase</keyword>
<evidence type="ECO:0000256" key="1">
    <source>
        <dbReference type="ARBA" id="ARBA00006484"/>
    </source>
</evidence>
<organism evidence="3 4">
    <name type="scientific">Alkalihalophilus lindianensis</name>
    <dbReference type="NCBI Taxonomy" id="1630542"/>
    <lineage>
        <taxon>Bacteria</taxon>
        <taxon>Bacillati</taxon>
        <taxon>Bacillota</taxon>
        <taxon>Bacilli</taxon>
        <taxon>Bacillales</taxon>
        <taxon>Bacillaceae</taxon>
        <taxon>Alkalihalophilus</taxon>
    </lineage>
</organism>
<dbReference type="InterPro" id="IPR036291">
    <property type="entry name" value="NAD(P)-bd_dom_sf"/>
</dbReference>
<dbReference type="SUPFAM" id="SSF51735">
    <property type="entry name" value="NAD(P)-binding Rossmann-fold domains"/>
    <property type="match status" value="1"/>
</dbReference>
<keyword evidence="4" id="KW-1185">Reference proteome</keyword>
<comment type="similarity">
    <text evidence="1">Belongs to the short-chain dehydrogenases/reductases (SDR) family.</text>
</comment>
<dbReference type="EMBL" id="JAWJBA010000001">
    <property type="protein sequence ID" value="MDV2683616.1"/>
    <property type="molecule type" value="Genomic_DNA"/>
</dbReference>
<evidence type="ECO:0000313" key="3">
    <source>
        <dbReference type="EMBL" id="MDV2683616.1"/>
    </source>
</evidence>
<name>A0ABU3X6T8_9BACI</name>
<dbReference type="RefSeq" id="WP_317120918.1">
    <property type="nucleotide sequence ID" value="NZ_JAWJBA010000001.1"/>
</dbReference>
<dbReference type="Gene3D" id="3.40.50.720">
    <property type="entry name" value="NAD(P)-binding Rossmann-like Domain"/>
    <property type="match status" value="1"/>
</dbReference>
<proteinExistence type="inferred from homology"/>
<evidence type="ECO:0000256" key="2">
    <source>
        <dbReference type="ARBA" id="ARBA00023002"/>
    </source>
</evidence>
<dbReference type="InterPro" id="IPR002347">
    <property type="entry name" value="SDR_fam"/>
</dbReference>
<dbReference type="PANTHER" id="PTHR24320:SF152">
    <property type="entry name" value="SHORT-CHAIN DEHYDROGENASE_REDUCTASE FAMILY PROTEIN"/>
    <property type="match status" value="1"/>
</dbReference>
<protein>
    <submittedName>
        <fullName evidence="3">SDR family NAD(P)-dependent oxidoreductase</fullName>
    </submittedName>
</protein>